<sequence length="249" mass="27530">MGSKQPYLNGAYYGPSIPPPPPPKSHRRSYDSPGIGCCCFSCIGNCIGSCLRCCGCCILSLICNILIAVSVILGITAFILWLIFRPNAVKFYVSDANLNQFSLDPNNNLHYSLDLNFTIRNPNQRVGVYYDEISISGYYGDQRFGTVNATSFYQGHKNTTVVVAKMEGQNLVVLGDGARTDLKEDEKSGIYRIGAKLRLSVRFKFWFVKSWKLKPKIKCDDLKIPLVGGSSNSSGGFKFQPVECGFDLS</sequence>
<gene>
    <name evidence="8" type="primary">LOC104775317</name>
</gene>
<evidence type="ECO:0000256" key="5">
    <source>
        <dbReference type="SAM" id="Phobius"/>
    </source>
</evidence>
<proteinExistence type="predicted"/>
<evidence type="ECO:0000313" key="7">
    <source>
        <dbReference type="Proteomes" id="UP000694864"/>
    </source>
</evidence>
<reference evidence="7" key="1">
    <citation type="journal article" date="2014" name="Nat. Commun.">
        <title>The emerging biofuel crop Camelina sativa retains a highly undifferentiated hexaploid genome structure.</title>
        <authorList>
            <person name="Kagale S."/>
            <person name="Koh C."/>
            <person name="Nixon J."/>
            <person name="Bollina V."/>
            <person name="Clarke W.E."/>
            <person name="Tuteja R."/>
            <person name="Spillane C."/>
            <person name="Robinson S.J."/>
            <person name="Links M.G."/>
            <person name="Clarke C."/>
            <person name="Higgins E.E."/>
            <person name="Huebert T."/>
            <person name="Sharpe A.G."/>
            <person name="Parkin I.A."/>
        </authorList>
    </citation>
    <scope>NUCLEOTIDE SEQUENCE [LARGE SCALE GENOMIC DNA]</scope>
    <source>
        <strain evidence="7">cv. DH55</strain>
    </source>
</reference>
<name>A0ABM0Y9V3_CAMSA</name>
<evidence type="ECO:0000256" key="2">
    <source>
        <dbReference type="ARBA" id="ARBA00022692"/>
    </source>
</evidence>
<feature type="domain" description="Late embryogenesis abundant protein LEA-2 subgroup" evidence="6">
    <location>
        <begin position="117"/>
        <end position="219"/>
    </location>
</feature>
<keyword evidence="3 5" id="KW-1133">Transmembrane helix</keyword>
<reference evidence="8" key="2">
    <citation type="submission" date="2025-08" db="UniProtKB">
        <authorList>
            <consortium name="RefSeq"/>
        </authorList>
    </citation>
    <scope>IDENTIFICATION</scope>
    <source>
        <tissue evidence="8">Leaf</tissue>
    </source>
</reference>
<protein>
    <submittedName>
        <fullName evidence="8">NDR1/HIN1-Like protein 3-like</fullName>
    </submittedName>
</protein>
<evidence type="ECO:0000313" key="8">
    <source>
        <dbReference type="RefSeq" id="XP_010497776.1"/>
    </source>
</evidence>
<accession>A0ABM0Y9V3</accession>
<dbReference type="Proteomes" id="UP000694864">
    <property type="component" value="Chromosome 1"/>
</dbReference>
<dbReference type="PANTHER" id="PTHR31234:SF2">
    <property type="entry name" value="OS05G0199100 PROTEIN"/>
    <property type="match status" value="1"/>
</dbReference>
<keyword evidence="4 5" id="KW-0472">Membrane</keyword>
<organism evidence="7 8">
    <name type="scientific">Camelina sativa</name>
    <name type="common">False flax</name>
    <name type="synonym">Myagrum sativum</name>
    <dbReference type="NCBI Taxonomy" id="90675"/>
    <lineage>
        <taxon>Eukaryota</taxon>
        <taxon>Viridiplantae</taxon>
        <taxon>Streptophyta</taxon>
        <taxon>Embryophyta</taxon>
        <taxon>Tracheophyta</taxon>
        <taxon>Spermatophyta</taxon>
        <taxon>Magnoliopsida</taxon>
        <taxon>eudicotyledons</taxon>
        <taxon>Gunneridae</taxon>
        <taxon>Pentapetalae</taxon>
        <taxon>rosids</taxon>
        <taxon>malvids</taxon>
        <taxon>Brassicales</taxon>
        <taxon>Brassicaceae</taxon>
        <taxon>Camelineae</taxon>
        <taxon>Camelina</taxon>
    </lineage>
</organism>
<evidence type="ECO:0000259" key="6">
    <source>
        <dbReference type="Pfam" id="PF03168"/>
    </source>
</evidence>
<dbReference type="Pfam" id="PF03168">
    <property type="entry name" value="LEA_2"/>
    <property type="match status" value="1"/>
</dbReference>
<feature type="transmembrane region" description="Helical" evidence="5">
    <location>
        <begin position="58"/>
        <end position="84"/>
    </location>
</feature>
<dbReference type="RefSeq" id="XP_010497776.1">
    <property type="nucleotide sequence ID" value="XM_010499474.2"/>
</dbReference>
<dbReference type="PANTHER" id="PTHR31234">
    <property type="entry name" value="LATE EMBRYOGENESIS ABUNDANT (LEA) HYDROXYPROLINE-RICH GLYCOPROTEIN FAMILY"/>
    <property type="match status" value="1"/>
</dbReference>
<evidence type="ECO:0000256" key="3">
    <source>
        <dbReference type="ARBA" id="ARBA00022989"/>
    </source>
</evidence>
<keyword evidence="7" id="KW-1185">Reference proteome</keyword>
<evidence type="ECO:0000256" key="4">
    <source>
        <dbReference type="ARBA" id="ARBA00023136"/>
    </source>
</evidence>
<dbReference type="GeneID" id="104775317"/>
<dbReference type="InterPro" id="IPR004864">
    <property type="entry name" value="LEA_2"/>
</dbReference>
<dbReference type="InterPro" id="IPR044839">
    <property type="entry name" value="NDR1-like"/>
</dbReference>
<comment type="subcellular location">
    <subcellularLocation>
        <location evidence="1">Membrane</location>
        <topology evidence="1">Single-pass membrane protein</topology>
    </subcellularLocation>
</comment>
<evidence type="ECO:0000256" key="1">
    <source>
        <dbReference type="ARBA" id="ARBA00004167"/>
    </source>
</evidence>
<keyword evidence="2 5" id="KW-0812">Transmembrane</keyword>